<keyword evidence="13" id="KW-1185">Reference proteome</keyword>
<keyword evidence="5" id="KW-0547">Nucleotide-binding</keyword>
<evidence type="ECO:0000256" key="8">
    <source>
        <dbReference type="ARBA" id="ARBA00023136"/>
    </source>
</evidence>
<gene>
    <name evidence="12" type="ORF">B0H98_103253</name>
</gene>
<organism evidence="12 13">
    <name type="scientific">Vreelandella songnenensis</name>
    <dbReference type="NCBI Taxonomy" id="1176243"/>
    <lineage>
        <taxon>Bacteria</taxon>
        <taxon>Pseudomonadati</taxon>
        <taxon>Pseudomonadota</taxon>
        <taxon>Gammaproteobacteria</taxon>
        <taxon>Oceanospirillales</taxon>
        <taxon>Halomonadaceae</taxon>
        <taxon>Vreelandella</taxon>
    </lineage>
</organism>
<dbReference type="GO" id="GO:0005886">
    <property type="term" value="C:plasma membrane"/>
    <property type="evidence" value="ECO:0007669"/>
    <property type="project" value="UniProtKB-SubCell"/>
</dbReference>
<dbReference type="SUPFAM" id="SSF90123">
    <property type="entry name" value="ABC transporter transmembrane region"/>
    <property type="match status" value="1"/>
</dbReference>
<dbReference type="SUPFAM" id="SSF52540">
    <property type="entry name" value="P-loop containing nucleoside triphosphate hydrolases"/>
    <property type="match status" value="1"/>
</dbReference>
<dbReference type="InterPro" id="IPR039421">
    <property type="entry name" value="Type_1_exporter"/>
</dbReference>
<feature type="transmembrane region" description="Helical" evidence="9">
    <location>
        <begin position="176"/>
        <end position="197"/>
    </location>
</feature>
<protein>
    <submittedName>
        <fullName evidence="12">ATP-binding cassette subfamily B protein/ATP-binding cassette subfamily C protein</fullName>
    </submittedName>
</protein>
<dbReference type="SMART" id="SM00382">
    <property type="entry name" value="AAA"/>
    <property type="match status" value="1"/>
</dbReference>
<dbReference type="GO" id="GO:0015421">
    <property type="term" value="F:ABC-type oligopeptide transporter activity"/>
    <property type="evidence" value="ECO:0007669"/>
    <property type="project" value="TreeGrafter"/>
</dbReference>
<evidence type="ECO:0000256" key="6">
    <source>
        <dbReference type="ARBA" id="ARBA00022840"/>
    </source>
</evidence>
<keyword evidence="8 9" id="KW-0472">Membrane</keyword>
<sequence length="628" mass="69680">MALPFFWMPLSHAMQPPSPHSSSSPLSGFFSVFRYSQRALGLVWETSRWMMFGLALCTLVAGVLPAVAAWVGQLIVDGVVSAMAAHQAADDPDLRVSITPVLKLVGIEALIIGLIALAQRGLSAQQALLRALLGQKVNVMILEKAGTLSLGQFEDSELYDQLTRARREASTRPLALVNKTFGLMQNAISLGSFSVLLIQFSPWALLILAVGALPVFISEAKFSGDAFRLFRRRSPETRMQGYLETVLAREDSIKEVKLFGLEGLFLQRYRDIFTRLFAEDRRLTLHRESWGFVLGLLGTLTFYAAYAWVVIETIAGALTLGQMTMYLMVFKQGQSALSASLTAISGMYEDNLYLSNLYEYLEQPTKAEGGSLTQGTQPGDGLRFENVSFAYPGGRQVLQKISLHLAPGQSLALVGENGSGKTTLIKLLTRLYHPTHGRILLDGTDLRDWETGALRKRIGVIFQDFVRYQLQVGENLGVGDTHAFNDETRWQQAAHYGMADSFIKQMPKGYQTQLGRWFKDGQELSGGQWQKIALSRAYMREEADILVLDEPTAAMDAAAEADVFTRFRAHSRNKMTILISHRFSTVRSADMILVIDQGQVLERGTHEALLALDGRYAALFQLQAKGYQ</sequence>
<dbReference type="Proteomes" id="UP000237647">
    <property type="component" value="Unassembled WGS sequence"/>
</dbReference>
<keyword evidence="6 12" id="KW-0067">ATP-binding</keyword>
<dbReference type="InterPro" id="IPR011527">
    <property type="entry name" value="ABC1_TM_dom"/>
</dbReference>
<dbReference type="GO" id="GO:0016887">
    <property type="term" value="F:ATP hydrolysis activity"/>
    <property type="evidence" value="ECO:0007669"/>
    <property type="project" value="InterPro"/>
</dbReference>
<dbReference type="PROSITE" id="PS50929">
    <property type="entry name" value="ABC_TM1F"/>
    <property type="match status" value="1"/>
</dbReference>
<reference evidence="12 13" key="1">
    <citation type="submission" date="2018-03" db="EMBL/GenBank/DDBJ databases">
        <title>Genomic Encyclopedia of Type Strains, Phase III (KMG-III): the genomes of soil and plant-associated and newly described type strains.</title>
        <authorList>
            <person name="Whitman W."/>
        </authorList>
    </citation>
    <scope>NUCLEOTIDE SEQUENCE [LARGE SCALE GENOMIC DNA]</scope>
    <source>
        <strain evidence="12 13">CGMCC 1.12152</strain>
    </source>
</reference>
<dbReference type="InterPro" id="IPR003593">
    <property type="entry name" value="AAA+_ATPase"/>
</dbReference>
<evidence type="ECO:0000259" key="10">
    <source>
        <dbReference type="PROSITE" id="PS50893"/>
    </source>
</evidence>
<evidence type="ECO:0000256" key="9">
    <source>
        <dbReference type="SAM" id="Phobius"/>
    </source>
</evidence>
<accession>A0A2T0V565</accession>
<evidence type="ECO:0000256" key="3">
    <source>
        <dbReference type="ARBA" id="ARBA00022475"/>
    </source>
</evidence>
<dbReference type="AlphaFoldDB" id="A0A2T0V565"/>
<feature type="transmembrane region" description="Helical" evidence="9">
    <location>
        <begin position="96"/>
        <end position="118"/>
    </location>
</feature>
<evidence type="ECO:0000256" key="7">
    <source>
        <dbReference type="ARBA" id="ARBA00022989"/>
    </source>
</evidence>
<evidence type="ECO:0000256" key="1">
    <source>
        <dbReference type="ARBA" id="ARBA00004651"/>
    </source>
</evidence>
<evidence type="ECO:0000256" key="4">
    <source>
        <dbReference type="ARBA" id="ARBA00022692"/>
    </source>
</evidence>
<dbReference type="GO" id="GO:0005524">
    <property type="term" value="F:ATP binding"/>
    <property type="evidence" value="ECO:0007669"/>
    <property type="project" value="UniProtKB-KW"/>
</dbReference>
<dbReference type="InterPro" id="IPR017871">
    <property type="entry name" value="ABC_transporter-like_CS"/>
</dbReference>
<dbReference type="InterPro" id="IPR003439">
    <property type="entry name" value="ABC_transporter-like_ATP-bd"/>
</dbReference>
<dbReference type="PROSITE" id="PS50893">
    <property type="entry name" value="ABC_TRANSPORTER_2"/>
    <property type="match status" value="1"/>
</dbReference>
<dbReference type="PROSITE" id="PS00211">
    <property type="entry name" value="ABC_TRANSPORTER_1"/>
    <property type="match status" value="1"/>
</dbReference>
<dbReference type="PANTHER" id="PTHR43394">
    <property type="entry name" value="ATP-DEPENDENT PERMEASE MDL1, MITOCHONDRIAL"/>
    <property type="match status" value="1"/>
</dbReference>
<comment type="subcellular location">
    <subcellularLocation>
        <location evidence="1">Cell membrane</location>
        <topology evidence="1">Multi-pass membrane protein</topology>
    </subcellularLocation>
</comment>
<feature type="domain" description="ABC transmembrane type-1" evidence="11">
    <location>
        <begin position="52"/>
        <end position="349"/>
    </location>
</feature>
<evidence type="ECO:0000256" key="5">
    <source>
        <dbReference type="ARBA" id="ARBA00022741"/>
    </source>
</evidence>
<feature type="domain" description="ABC transporter" evidence="10">
    <location>
        <begin position="382"/>
        <end position="622"/>
    </location>
</feature>
<keyword evidence="2" id="KW-0813">Transport</keyword>
<evidence type="ECO:0000313" key="12">
    <source>
        <dbReference type="EMBL" id="PRY65310.1"/>
    </source>
</evidence>
<dbReference type="Gene3D" id="3.40.50.300">
    <property type="entry name" value="P-loop containing nucleotide triphosphate hydrolases"/>
    <property type="match status" value="1"/>
</dbReference>
<evidence type="ECO:0000313" key="13">
    <source>
        <dbReference type="Proteomes" id="UP000237647"/>
    </source>
</evidence>
<feature type="transmembrane region" description="Helical" evidence="9">
    <location>
        <begin position="49"/>
        <end position="76"/>
    </location>
</feature>
<evidence type="ECO:0000256" key="2">
    <source>
        <dbReference type="ARBA" id="ARBA00022448"/>
    </source>
</evidence>
<name>A0A2T0V565_9GAMM</name>
<proteinExistence type="predicted"/>
<feature type="transmembrane region" description="Helical" evidence="9">
    <location>
        <begin position="290"/>
        <end position="308"/>
    </location>
</feature>
<keyword evidence="7 9" id="KW-1133">Transmembrane helix</keyword>
<dbReference type="InterPro" id="IPR036640">
    <property type="entry name" value="ABC1_TM_sf"/>
</dbReference>
<feature type="transmembrane region" description="Helical" evidence="9">
    <location>
        <begin position="203"/>
        <end position="222"/>
    </location>
</feature>
<evidence type="ECO:0000259" key="11">
    <source>
        <dbReference type="PROSITE" id="PS50929"/>
    </source>
</evidence>
<dbReference type="InterPro" id="IPR027417">
    <property type="entry name" value="P-loop_NTPase"/>
</dbReference>
<dbReference type="FunFam" id="3.40.50.300:FF:000221">
    <property type="entry name" value="Multidrug ABC transporter ATP-binding protein"/>
    <property type="match status" value="1"/>
</dbReference>
<dbReference type="EMBL" id="PVTK01000003">
    <property type="protein sequence ID" value="PRY65310.1"/>
    <property type="molecule type" value="Genomic_DNA"/>
</dbReference>
<dbReference type="Pfam" id="PF00005">
    <property type="entry name" value="ABC_tran"/>
    <property type="match status" value="1"/>
</dbReference>
<keyword evidence="3" id="KW-1003">Cell membrane</keyword>
<keyword evidence="4 9" id="KW-0812">Transmembrane</keyword>
<comment type="caution">
    <text evidence="12">The sequence shown here is derived from an EMBL/GenBank/DDBJ whole genome shotgun (WGS) entry which is preliminary data.</text>
</comment>
<dbReference type="PANTHER" id="PTHR43394:SF1">
    <property type="entry name" value="ATP-BINDING CASSETTE SUB-FAMILY B MEMBER 10, MITOCHONDRIAL"/>
    <property type="match status" value="1"/>
</dbReference>
<dbReference type="Gene3D" id="1.20.1560.10">
    <property type="entry name" value="ABC transporter type 1, transmembrane domain"/>
    <property type="match status" value="1"/>
</dbReference>